<keyword evidence="2" id="KW-0732">Signal</keyword>
<comment type="caution">
    <text evidence="3">The sequence shown here is derived from an EMBL/GenBank/DDBJ whole genome shotgun (WGS) entry which is preliminary data.</text>
</comment>
<sequence length="112" mass="12718">MQLIVPFCFLCLLILQQTITVTSFTAMMRTPDNEARRLYSARRLRAPLMGRSITTTTLHTDDDDDSDLSKSDSNGSSNSNENEFITLDKRRSYAVLGGRRWVNSRKRGPLFG</sequence>
<dbReference type="Proteomes" id="UP000663868">
    <property type="component" value="Unassembled WGS sequence"/>
</dbReference>
<gene>
    <name evidence="3" type="ORF">IZO911_LOCUS20635</name>
    <name evidence="4" type="ORF">JYZ213_LOCUS24883</name>
    <name evidence="6" type="ORF">KXQ929_LOCUS35417</name>
    <name evidence="5" type="ORF">OXD698_LOCUS25804</name>
</gene>
<dbReference type="EMBL" id="CAJOBB010005136">
    <property type="protein sequence ID" value="CAF4117025.1"/>
    <property type="molecule type" value="Genomic_DNA"/>
</dbReference>
<name>A0A814KWE9_9BILA</name>
<accession>A0A814KWE9</accession>
<evidence type="ECO:0000313" key="4">
    <source>
        <dbReference type="EMBL" id="CAF1165154.1"/>
    </source>
</evidence>
<feature type="chain" id="PRO_5036410405" evidence="2">
    <location>
        <begin position="24"/>
        <end position="112"/>
    </location>
</feature>
<evidence type="ECO:0000313" key="5">
    <source>
        <dbReference type="EMBL" id="CAF3935070.1"/>
    </source>
</evidence>
<proteinExistence type="predicted"/>
<dbReference type="Proteomes" id="UP000663860">
    <property type="component" value="Unassembled WGS sequence"/>
</dbReference>
<organism evidence="3 7">
    <name type="scientific">Adineta steineri</name>
    <dbReference type="NCBI Taxonomy" id="433720"/>
    <lineage>
        <taxon>Eukaryota</taxon>
        <taxon>Metazoa</taxon>
        <taxon>Spiralia</taxon>
        <taxon>Gnathifera</taxon>
        <taxon>Rotifera</taxon>
        <taxon>Eurotatoria</taxon>
        <taxon>Bdelloidea</taxon>
        <taxon>Adinetida</taxon>
        <taxon>Adinetidae</taxon>
        <taxon>Adineta</taxon>
    </lineage>
</organism>
<evidence type="ECO:0000313" key="3">
    <source>
        <dbReference type="EMBL" id="CAF1056607.1"/>
    </source>
</evidence>
<dbReference type="Proteomes" id="UP000663844">
    <property type="component" value="Unassembled WGS sequence"/>
</dbReference>
<feature type="compositionally biased region" description="Low complexity" evidence="1">
    <location>
        <begin position="71"/>
        <end position="80"/>
    </location>
</feature>
<dbReference type="Proteomes" id="UP000663845">
    <property type="component" value="Unassembled WGS sequence"/>
</dbReference>
<evidence type="ECO:0000313" key="7">
    <source>
        <dbReference type="Proteomes" id="UP000663860"/>
    </source>
</evidence>
<feature type="signal peptide" evidence="2">
    <location>
        <begin position="1"/>
        <end position="23"/>
    </location>
</feature>
<evidence type="ECO:0000313" key="6">
    <source>
        <dbReference type="EMBL" id="CAF4117025.1"/>
    </source>
</evidence>
<dbReference type="EMBL" id="CAJNOG010000311">
    <property type="protein sequence ID" value="CAF1165154.1"/>
    <property type="molecule type" value="Genomic_DNA"/>
</dbReference>
<reference evidence="3" key="1">
    <citation type="submission" date="2021-02" db="EMBL/GenBank/DDBJ databases">
        <authorList>
            <person name="Nowell W R."/>
        </authorList>
    </citation>
    <scope>NUCLEOTIDE SEQUENCE</scope>
</reference>
<dbReference type="EMBL" id="CAJOAZ010002504">
    <property type="protein sequence ID" value="CAF3935070.1"/>
    <property type="molecule type" value="Genomic_DNA"/>
</dbReference>
<protein>
    <submittedName>
        <fullName evidence="3">Uncharacterized protein</fullName>
    </submittedName>
</protein>
<evidence type="ECO:0000256" key="1">
    <source>
        <dbReference type="SAM" id="MobiDB-lite"/>
    </source>
</evidence>
<dbReference type="EMBL" id="CAJNOE010000216">
    <property type="protein sequence ID" value="CAF1056607.1"/>
    <property type="molecule type" value="Genomic_DNA"/>
</dbReference>
<feature type="region of interest" description="Disordered" evidence="1">
    <location>
        <begin position="50"/>
        <end position="84"/>
    </location>
</feature>
<dbReference type="AlphaFoldDB" id="A0A814KWE9"/>
<evidence type="ECO:0000256" key="2">
    <source>
        <dbReference type="SAM" id="SignalP"/>
    </source>
</evidence>